<evidence type="ECO:0000259" key="2">
    <source>
        <dbReference type="Pfam" id="PF06974"/>
    </source>
</evidence>
<dbReference type="OrthoDB" id="619536at2759"/>
<keyword evidence="1" id="KW-1133">Transmembrane helix</keyword>
<keyword evidence="4" id="KW-1185">Reference proteome</keyword>
<dbReference type="Pfam" id="PF06974">
    <property type="entry name" value="WS_DGAT_C"/>
    <property type="match status" value="1"/>
</dbReference>
<evidence type="ECO:0000313" key="4">
    <source>
        <dbReference type="Proteomes" id="UP000198287"/>
    </source>
</evidence>
<dbReference type="Proteomes" id="UP000198287">
    <property type="component" value="Unassembled WGS sequence"/>
</dbReference>
<feature type="transmembrane region" description="Helical" evidence="1">
    <location>
        <begin position="21"/>
        <end position="44"/>
    </location>
</feature>
<dbReference type="EMBL" id="LNIX01000001">
    <property type="protein sequence ID" value="OXA62735.1"/>
    <property type="molecule type" value="Genomic_DNA"/>
</dbReference>
<organism evidence="3 4">
    <name type="scientific">Folsomia candida</name>
    <name type="common">Springtail</name>
    <dbReference type="NCBI Taxonomy" id="158441"/>
    <lineage>
        <taxon>Eukaryota</taxon>
        <taxon>Metazoa</taxon>
        <taxon>Ecdysozoa</taxon>
        <taxon>Arthropoda</taxon>
        <taxon>Hexapoda</taxon>
        <taxon>Collembola</taxon>
        <taxon>Entomobryomorpha</taxon>
        <taxon>Isotomoidea</taxon>
        <taxon>Isotomidae</taxon>
        <taxon>Proisotominae</taxon>
        <taxon>Folsomia</taxon>
    </lineage>
</organism>
<dbReference type="InterPro" id="IPR009721">
    <property type="entry name" value="O-acyltransferase_WSD1_C"/>
</dbReference>
<keyword evidence="1" id="KW-0812">Transmembrane</keyword>
<feature type="domain" description="O-acyltransferase WSD1 C-terminal" evidence="2">
    <location>
        <begin position="5"/>
        <end position="133"/>
    </location>
</feature>
<evidence type="ECO:0000313" key="3">
    <source>
        <dbReference type="EMBL" id="OXA62735.1"/>
    </source>
</evidence>
<protein>
    <recommendedName>
        <fullName evidence="2">O-acyltransferase WSD1 C-terminal domain-containing protein</fullName>
    </recommendedName>
</protein>
<dbReference type="AlphaFoldDB" id="A0A226EYQ3"/>
<reference evidence="3 4" key="1">
    <citation type="submission" date="2015-12" db="EMBL/GenBank/DDBJ databases">
        <title>The genome of Folsomia candida.</title>
        <authorList>
            <person name="Faddeeva A."/>
            <person name="Derks M.F."/>
            <person name="Anvar Y."/>
            <person name="Smit S."/>
            <person name="Van Straalen N."/>
            <person name="Roelofs D."/>
        </authorList>
    </citation>
    <scope>NUCLEOTIDE SEQUENCE [LARGE SCALE GENOMIC DNA]</scope>
    <source>
        <strain evidence="3 4">VU population</strain>
        <tissue evidence="3">Whole body</tissue>
    </source>
</reference>
<accession>A0A226EYQ3</accession>
<keyword evidence="1" id="KW-0472">Membrane</keyword>
<name>A0A226EYQ3_FOLCA</name>
<evidence type="ECO:0000256" key="1">
    <source>
        <dbReference type="SAM" id="Phobius"/>
    </source>
</evidence>
<gene>
    <name evidence="3" type="ORF">Fcan01_00882</name>
</gene>
<comment type="caution">
    <text evidence="3">The sequence shown here is derived from an EMBL/GenBank/DDBJ whole genome shotgun (WGS) entry which is preliminary data.</text>
</comment>
<proteinExistence type="predicted"/>
<sequence length="149" mass="16671">MSPEADIFQRVRNISKQFDRILHSALPMGMIANCNIFGLLLGVVGQTRFMPNRCTYIHTNLAYFGEPIKMFGTILERGVIVAGLQRKKNPLIVMTESYNGKLGLNLVGDKGVFPDEKSLSRVASYVEDEFKLMDGQFTNCNAAPVTYFV</sequence>